<organism evidence="2 3">
    <name type="scientific">Candidatus Thiodiazotropha endolucinida</name>
    <dbReference type="NCBI Taxonomy" id="1655433"/>
    <lineage>
        <taxon>Bacteria</taxon>
        <taxon>Pseudomonadati</taxon>
        <taxon>Pseudomonadota</taxon>
        <taxon>Gammaproteobacteria</taxon>
        <taxon>Chromatiales</taxon>
        <taxon>Sedimenticolaceae</taxon>
        <taxon>Candidatus Thiodiazotropha</taxon>
    </lineage>
</organism>
<dbReference type="SUPFAM" id="SSF54523">
    <property type="entry name" value="Pili subunits"/>
    <property type="match status" value="1"/>
</dbReference>
<accession>A0A7Z0VM82</accession>
<proteinExistence type="predicted"/>
<evidence type="ECO:0000313" key="2">
    <source>
        <dbReference type="EMBL" id="ODJ88155.1"/>
    </source>
</evidence>
<dbReference type="InterPro" id="IPR031982">
    <property type="entry name" value="PilE-like"/>
</dbReference>
<dbReference type="Pfam" id="PF16732">
    <property type="entry name" value="ComP_DUS"/>
    <property type="match status" value="1"/>
</dbReference>
<dbReference type="RefSeq" id="WP_069123334.1">
    <property type="nucleotide sequence ID" value="NZ_MARB01000007.1"/>
</dbReference>
<dbReference type="AlphaFoldDB" id="A0A7Z0VM82"/>
<dbReference type="InterPro" id="IPR045584">
    <property type="entry name" value="Pilin-like"/>
</dbReference>
<reference evidence="2 3" key="1">
    <citation type="submission" date="2016-06" db="EMBL/GenBank/DDBJ databases">
        <title>Genome sequence of endosymbiont of Candidatus Endolucinida thiodiazotropha.</title>
        <authorList>
            <person name="Poehlein A."/>
            <person name="Koenig S."/>
            <person name="Heiden S.E."/>
            <person name="Thuermer A."/>
            <person name="Voget S."/>
            <person name="Daniel R."/>
            <person name="Markert S."/>
            <person name="Gros O."/>
            <person name="Schweder T."/>
        </authorList>
    </citation>
    <scope>NUCLEOTIDE SEQUENCE [LARGE SCALE GENOMIC DNA]</scope>
    <source>
        <strain evidence="2 3">COS</strain>
    </source>
</reference>
<keyword evidence="1" id="KW-0472">Membrane</keyword>
<dbReference type="PANTHER" id="PTHR30093">
    <property type="entry name" value="GENERAL SECRETION PATHWAY PROTEIN G"/>
    <property type="match status" value="1"/>
</dbReference>
<dbReference type="NCBIfam" id="TIGR02532">
    <property type="entry name" value="IV_pilin_GFxxxE"/>
    <property type="match status" value="1"/>
</dbReference>
<dbReference type="Proteomes" id="UP000094769">
    <property type="component" value="Unassembled WGS sequence"/>
</dbReference>
<name>A0A7Z0VM82_9GAMM</name>
<dbReference type="Pfam" id="PF07963">
    <property type="entry name" value="N_methyl"/>
    <property type="match status" value="1"/>
</dbReference>
<evidence type="ECO:0000313" key="3">
    <source>
        <dbReference type="Proteomes" id="UP000094769"/>
    </source>
</evidence>
<keyword evidence="3" id="KW-1185">Reference proteome</keyword>
<dbReference type="InterPro" id="IPR012902">
    <property type="entry name" value="N_methyl_site"/>
</dbReference>
<keyword evidence="1" id="KW-0812">Transmembrane</keyword>
<dbReference type="OrthoDB" id="5296638at2"/>
<gene>
    <name evidence="2" type="primary">pilE_2</name>
    <name evidence="2" type="ORF">CODIS_15680</name>
</gene>
<comment type="caution">
    <text evidence="2">The sequence shown here is derived from an EMBL/GenBank/DDBJ whole genome shotgun (WGS) entry which is preliminary data.</text>
</comment>
<feature type="transmembrane region" description="Helical" evidence="1">
    <location>
        <begin position="12"/>
        <end position="33"/>
    </location>
</feature>
<evidence type="ECO:0000256" key="1">
    <source>
        <dbReference type="SAM" id="Phobius"/>
    </source>
</evidence>
<sequence length="153" mass="17071">MNSSLKTPGFTLVELMVVILIVGVLAAIAFPSYDEYVKRARRGDGTETLLAAAQSFEVYRARTATYPDDIALVNLNDESPDGYYGNLTVLEPTDDCPIVSCYVIQIDAQNRQAYDDITAFRLSSSGVEGRYEDGAWQTNWREKYPCVDARHSQ</sequence>
<protein>
    <submittedName>
        <fullName evidence="2">Fimbrial protein</fullName>
    </submittedName>
</protein>
<dbReference type="Gene3D" id="3.30.700.10">
    <property type="entry name" value="Glycoprotein, Type 4 Pilin"/>
    <property type="match status" value="1"/>
</dbReference>
<dbReference type="EMBL" id="MARB01000007">
    <property type="protein sequence ID" value="ODJ88155.1"/>
    <property type="molecule type" value="Genomic_DNA"/>
</dbReference>
<dbReference type="GO" id="GO:0043683">
    <property type="term" value="P:type IV pilus assembly"/>
    <property type="evidence" value="ECO:0007669"/>
    <property type="project" value="InterPro"/>
</dbReference>
<dbReference type="PANTHER" id="PTHR30093:SF47">
    <property type="entry name" value="TYPE IV PILUS NON-CORE MINOR PILIN PILE"/>
    <property type="match status" value="1"/>
</dbReference>
<keyword evidence="1" id="KW-1133">Transmembrane helix</keyword>